<evidence type="ECO:0000313" key="7">
    <source>
        <dbReference type="EMBL" id="QEK53062.1"/>
    </source>
</evidence>
<evidence type="ECO:0000256" key="2">
    <source>
        <dbReference type="ARBA" id="ARBA00022801"/>
    </source>
</evidence>
<dbReference type="Gene3D" id="2.160.20.10">
    <property type="entry name" value="Single-stranded right-handed beta-helix, Pectin lyase-like"/>
    <property type="match status" value="1"/>
</dbReference>
<evidence type="ECO:0000256" key="1">
    <source>
        <dbReference type="ARBA" id="ARBA00008891"/>
    </source>
</evidence>
<protein>
    <recommendedName>
        <fullName evidence="5">Pectinesterase</fullName>
        <ecNumber evidence="5">3.1.1.11</ecNumber>
    </recommendedName>
</protein>
<keyword evidence="3 5" id="KW-0063">Aspartyl esterase</keyword>
<dbReference type="PANTHER" id="PTHR31321">
    <property type="entry name" value="ACYL-COA THIOESTER HYDROLASE YBHC-RELATED"/>
    <property type="match status" value="1"/>
</dbReference>
<evidence type="ECO:0000256" key="4">
    <source>
        <dbReference type="PROSITE-ProRule" id="PRU10040"/>
    </source>
</evidence>
<dbReference type="Pfam" id="PF01095">
    <property type="entry name" value="Pectinesterase"/>
    <property type="match status" value="1"/>
</dbReference>
<evidence type="ECO:0000313" key="8">
    <source>
        <dbReference type="Proteomes" id="UP000323653"/>
    </source>
</evidence>
<organism evidence="7 8">
    <name type="scientific">Pedobacter aquae</name>
    <dbReference type="NCBI Taxonomy" id="2605747"/>
    <lineage>
        <taxon>Bacteria</taxon>
        <taxon>Pseudomonadati</taxon>
        <taxon>Bacteroidota</taxon>
        <taxon>Sphingobacteriia</taxon>
        <taxon>Sphingobacteriales</taxon>
        <taxon>Sphingobacteriaceae</taxon>
        <taxon>Pedobacter</taxon>
    </lineage>
</organism>
<comment type="pathway">
    <text evidence="5">Glycan metabolism; pectin degradation; 2-dehydro-3-deoxy-D-gluconate from pectin: step 1/5.</text>
</comment>
<evidence type="ECO:0000256" key="3">
    <source>
        <dbReference type="ARBA" id="ARBA00023085"/>
    </source>
</evidence>
<comment type="catalytic activity">
    <reaction evidence="5">
        <text>[(1-&gt;4)-alpha-D-galacturonosyl methyl ester](n) + n H2O = [(1-&gt;4)-alpha-D-galacturonosyl](n) + n methanol + n H(+)</text>
        <dbReference type="Rhea" id="RHEA:22380"/>
        <dbReference type="Rhea" id="RHEA-COMP:14570"/>
        <dbReference type="Rhea" id="RHEA-COMP:14573"/>
        <dbReference type="ChEBI" id="CHEBI:15377"/>
        <dbReference type="ChEBI" id="CHEBI:15378"/>
        <dbReference type="ChEBI" id="CHEBI:17790"/>
        <dbReference type="ChEBI" id="CHEBI:140522"/>
        <dbReference type="ChEBI" id="CHEBI:140523"/>
        <dbReference type="EC" id="3.1.1.11"/>
    </reaction>
</comment>
<dbReference type="GO" id="GO:0042545">
    <property type="term" value="P:cell wall modification"/>
    <property type="evidence" value="ECO:0007669"/>
    <property type="project" value="UniProtKB-UniRule"/>
</dbReference>
<sequence>MKYILGFLFCFLSIIFLQAQPKVYPSKFTVAQDGSGDFKTIQEAVNAVRDHSEQKVTITIKPGIYKEKLVIPTWKRNIILKGENKENTIISHADYSGKPFPGKDITGDPNFSTYTSYTVLIAGNDCELQNLTIENTAGAVGQAVALHIEGDRTAVKNCDIKGHQDTLYVARDGSRNYFENCTISGTTDFIFGAATAWFQNCNIISIKDSYITAASTTSQTIYGFIFMNCKLLYADDKVTKVFLGRPWRPYAKTVFISTFMDKHIKPEGWDNWRDPANESTVFYAEYDSSGPGTFMQERVKWAHQLKRKELKAYTLSKVFKGWQPFK</sequence>
<dbReference type="GO" id="GO:0009279">
    <property type="term" value="C:cell outer membrane"/>
    <property type="evidence" value="ECO:0007669"/>
    <property type="project" value="TreeGrafter"/>
</dbReference>
<dbReference type="SUPFAM" id="SSF51126">
    <property type="entry name" value="Pectin lyase-like"/>
    <property type="match status" value="1"/>
</dbReference>
<gene>
    <name evidence="7" type="ORF">FYC62_16300</name>
</gene>
<dbReference type="InterPro" id="IPR000070">
    <property type="entry name" value="Pectinesterase_cat"/>
</dbReference>
<evidence type="ECO:0000256" key="5">
    <source>
        <dbReference type="RuleBase" id="RU000589"/>
    </source>
</evidence>
<evidence type="ECO:0000259" key="6">
    <source>
        <dbReference type="Pfam" id="PF01095"/>
    </source>
</evidence>
<dbReference type="InterPro" id="IPR012334">
    <property type="entry name" value="Pectin_lyas_fold"/>
</dbReference>
<feature type="active site" evidence="4">
    <location>
        <position position="188"/>
    </location>
</feature>
<feature type="domain" description="Pectinesterase catalytic" evidence="6">
    <location>
        <begin position="29"/>
        <end position="320"/>
    </location>
</feature>
<dbReference type="RefSeq" id="WP_149075699.1">
    <property type="nucleotide sequence ID" value="NZ_CP043329.1"/>
</dbReference>
<name>A0A5C0VMB6_9SPHI</name>
<dbReference type="GO" id="GO:0030599">
    <property type="term" value="F:pectinesterase activity"/>
    <property type="evidence" value="ECO:0007669"/>
    <property type="project" value="UniProtKB-UniRule"/>
</dbReference>
<accession>A0A5C0VMB6</accession>
<reference evidence="7 8" key="1">
    <citation type="submission" date="2019-08" db="EMBL/GenBank/DDBJ databases">
        <title>Pedobacter sp. nov., isolated from Han river, South Korea.</title>
        <authorList>
            <person name="Lee D.-H."/>
            <person name="Kim Y.-S."/>
            <person name="Hwang E.-M."/>
            <person name="Le Tran T.C."/>
            <person name="Cha C.-J."/>
        </authorList>
    </citation>
    <scope>NUCLEOTIDE SEQUENCE [LARGE SCALE GENOMIC DNA]</scope>
    <source>
        <strain evidence="7 8">CJ43</strain>
    </source>
</reference>
<dbReference type="PANTHER" id="PTHR31321:SF57">
    <property type="entry name" value="PECTINESTERASE 53-RELATED"/>
    <property type="match status" value="1"/>
</dbReference>
<dbReference type="InterPro" id="IPR033131">
    <property type="entry name" value="Pectinesterase_Asp_AS"/>
</dbReference>
<dbReference type="EC" id="3.1.1.11" evidence="5"/>
<comment type="similarity">
    <text evidence="1">Belongs to the pectinesterase family.</text>
</comment>
<dbReference type="AlphaFoldDB" id="A0A5C0VMB6"/>
<dbReference type="UniPathway" id="UPA00545">
    <property type="reaction ID" value="UER00823"/>
</dbReference>
<dbReference type="KEGG" id="pej:FYC62_16300"/>
<dbReference type="GO" id="GO:0045490">
    <property type="term" value="P:pectin catabolic process"/>
    <property type="evidence" value="ECO:0007669"/>
    <property type="project" value="UniProtKB-UniRule"/>
</dbReference>
<proteinExistence type="inferred from homology"/>
<dbReference type="Proteomes" id="UP000323653">
    <property type="component" value="Chromosome"/>
</dbReference>
<dbReference type="InterPro" id="IPR011050">
    <property type="entry name" value="Pectin_lyase_fold/virulence"/>
</dbReference>
<keyword evidence="8" id="KW-1185">Reference proteome</keyword>
<keyword evidence="2 5" id="KW-0378">Hydrolase</keyword>
<dbReference type="PROSITE" id="PS00503">
    <property type="entry name" value="PECTINESTERASE_2"/>
    <property type="match status" value="1"/>
</dbReference>
<dbReference type="EMBL" id="CP043329">
    <property type="protein sequence ID" value="QEK53062.1"/>
    <property type="molecule type" value="Genomic_DNA"/>
</dbReference>